<evidence type="ECO:0000313" key="4">
    <source>
        <dbReference type="EnsemblMetazoa" id="ASIC018649-PA"/>
    </source>
</evidence>
<dbReference type="SUPFAM" id="SSF57716">
    <property type="entry name" value="Glucocorticoid receptor-like (DNA-binding domain)"/>
    <property type="match status" value="1"/>
</dbReference>
<keyword evidence="1" id="KW-0862">Zinc</keyword>
<feature type="binding site" evidence="1">
    <location>
        <position position="70"/>
    </location>
    <ligand>
        <name>Zn(2+)</name>
        <dbReference type="ChEBI" id="CHEBI:29105"/>
    </ligand>
</feature>
<dbReference type="GO" id="GO:0005634">
    <property type="term" value="C:nucleus"/>
    <property type="evidence" value="ECO:0007669"/>
    <property type="project" value="InterPro"/>
</dbReference>
<dbReference type="OMA" id="PKKICEV"/>
<proteinExistence type="predicted"/>
<protein>
    <submittedName>
        <fullName evidence="4">ZAD domain-containing protein</fullName>
    </submittedName>
</protein>
<evidence type="ECO:0000259" key="2">
    <source>
        <dbReference type="PROSITE" id="PS51915"/>
    </source>
</evidence>
<feature type="binding site" evidence="1">
    <location>
        <position position="17"/>
    </location>
    <ligand>
        <name>Zn(2+)</name>
        <dbReference type="ChEBI" id="CHEBI:29105"/>
    </ligand>
</feature>
<dbReference type="STRING" id="74873.A0A084WJI1"/>
<feature type="domain" description="ZAD" evidence="2">
    <location>
        <begin position="15"/>
        <end position="94"/>
    </location>
</feature>
<dbReference type="EMBL" id="KE525348">
    <property type="protein sequence ID" value="KFB50375.1"/>
    <property type="molecule type" value="Genomic_DNA"/>
</dbReference>
<dbReference type="PANTHER" id="PTHR39942:SF1">
    <property type="entry name" value="BCDNA.LD26519-RELATED"/>
    <property type="match status" value="1"/>
</dbReference>
<dbReference type="GO" id="GO:0008270">
    <property type="term" value="F:zinc ion binding"/>
    <property type="evidence" value="ECO:0007669"/>
    <property type="project" value="UniProtKB-UniRule"/>
</dbReference>
<keyword evidence="1" id="KW-0479">Metal-binding</keyword>
<evidence type="ECO:0000313" key="5">
    <source>
        <dbReference type="Proteomes" id="UP000030765"/>
    </source>
</evidence>
<sequence>MERIVDCNQLQQFLNYCRLCGADNPDKVPIFEEDEELFGDVAPLWKKIEECVAIQVCKNDQMPQEICLQCIDKVNDFFEYRAVCAATDSQTRAILNVAPDEPESVMVKTIWR</sequence>
<reference evidence="3 5" key="1">
    <citation type="journal article" date="2014" name="BMC Genomics">
        <title>Genome sequence of Anopheles sinensis provides insight into genetics basis of mosquito competence for malaria parasites.</title>
        <authorList>
            <person name="Zhou D."/>
            <person name="Zhang D."/>
            <person name="Ding G."/>
            <person name="Shi L."/>
            <person name="Hou Q."/>
            <person name="Ye Y."/>
            <person name="Xu Y."/>
            <person name="Zhou H."/>
            <person name="Xiong C."/>
            <person name="Li S."/>
            <person name="Yu J."/>
            <person name="Hong S."/>
            <person name="Yu X."/>
            <person name="Zou P."/>
            <person name="Chen C."/>
            <person name="Chang X."/>
            <person name="Wang W."/>
            <person name="Lv Y."/>
            <person name="Sun Y."/>
            <person name="Ma L."/>
            <person name="Shen B."/>
            <person name="Zhu C."/>
        </authorList>
    </citation>
    <scope>NUCLEOTIDE SEQUENCE [LARGE SCALE GENOMIC DNA]</scope>
</reference>
<dbReference type="EMBL" id="ATLV01024035">
    <property type="status" value="NOT_ANNOTATED_CDS"/>
    <property type="molecule type" value="Genomic_DNA"/>
</dbReference>
<reference evidence="4" key="2">
    <citation type="submission" date="2020-05" db="UniProtKB">
        <authorList>
            <consortium name="EnsemblMetazoa"/>
        </authorList>
    </citation>
    <scope>IDENTIFICATION</scope>
</reference>
<dbReference type="EnsemblMetazoa" id="ASIC018649-RA">
    <property type="protein sequence ID" value="ASIC018649-PA"/>
    <property type="gene ID" value="ASIC018649"/>
</dbReference>
<keyword evidence="1" id="KW-0863">Zinc-finger</keyword>
<dbReference type="Gene3D" id="3.40.1800.20">
    <property type="match status" value="1"/>
</dbReference>
<name>A0A084WJI1_ANOSI</name>
<evidence type="ECO:0000313" key="3">
    <source>
        <dbReference type="EMBL" id="KFB50375.1"/>
    </source>
</evidence>
<feature type="binding site" evidence="1">
    <location>
        <position position="20"/>
    </location>
    <ligand>
        <name>Zn(2+)</name>
        <dbReference type="ChEBI" id="CHEBI:29105"/>
    </ligand>
</feature>
<gene>
    <name evidence="3" type="ORF">ZHAS_00018649</name>
</gene>
<dbReference type="AlphaFoldDB" id="A0A084WJI1"/>
<dbReference type="PROSITE" id="PS51915">
    <property type="entry name" value="ZAD"/>
    <property type="match status" value="1"/>
</dbReference>
<organism evidence="3">
    <name type="scientific">Anopheles sinensis</name>
    <name type="common">Mosquito</name>
    <dbReference type="NCBI Taxonomy" id="74873"/>
    <lineage>
        <taxon>Eukaryota</taxon>
        <taxon>Metazoa</taxon>
        <taxon>Ecdysozoa</taxon>
        <taxon>Arthropoda</taxon>
        <taxon>Hexapoda</taxon>
        <taxon>Insecta</taxon>
        <taxon>Pterygota</taxon>
        <taxon>Neoptera</taxon>
        <taxon>Endopterygota</taxon>
        <taxon>Diptera</taxon>
        <taxon>Nematocera</taxon>
        <taxon>Culicoidea</taxon>
        <taxon>Culicidae</taxon>
        <taxon>Anophelinae</taxon>
        <taxon>Anopheles</taxon>
    </lineage>
</organism>
<dbReference type="VEuPathDB" id="VectorBase:ASIC018649"/>
<dbReference type="Pfam" id="PF07776">
    <property type="entry name" value="zf-AD"/>
    <property type="match status" value="1"/>
</dbReference>
<accession>A0A084WJI1</accession>
<feature type="binding site" evidence="1">
    <location>
        <position position="67"/>
    </location>
    <ligand>
        <name>Zn(2+)</name>
        <dbReference type="ChEBI" id="CHEBI:29105"/>
    </ligand>
</feature>
<dbReference type="OrthoDB" id="7762889at2759"/>
<dbReference type="PANTHER" id="PTHR39942">
    <property type="entry name" value="BCDNA.LD26519-RELATED"/>
    <property type="match status" value="1"/>
</dbReference>
<dbReference type="Proteomes" id="UP000030765">
    <property type="component" value="Unassembled WGS sequence"/>
</dbReference>
<dbReference type="SMART" id="SM00868">
    <property type="entry name" value="zf-AD"/>
    <property type="match status" value="1"/>
</dbReference>
<dbReference type="InterPro" id="IPR012934">
    <property type="entry name" value="Znf_AD"/>
</dbReference>
<evidence type="ECO:0000256" key="1">
    <source>
        <dbReference type="PROSITE-ProRule" id="PRU01263"/>
    </source>
</evidence>
<keyword evidence="5" id="KW-1185">Reference proteome</keyword>